<evidence type="ECO:0000313" key="3">
    <source>
        <dbReference type="EMBL" id="MBW7570843.1"/>
    </source>
</evidence>
<comment type="caution">
    <text evidence="3">The sequence shown here is derived from an EMBL/GenBank/DDBJ whole genome shotgun (WGS) entry which is preliminary data.</text>
</comment>
<dbReference type="EMBL" id="JAGFNY010000032">
    <property type="protein sequence ID" value="MBW7570843.1"/>
    <property type="molecule type" value="Genomic_DNA"/>
</dbReference>
<feature type="transmembrane region" description="Helical" evidence="1">
    <location>
        <begin position="26"/>
        <end position="45"/>
    </location>
</feature>
<dbReference type="Gene3D" id="3.30.70.1070">
    <property type="entry name" value="Sporulation related repeat"/>
    <property type="match status" value="1"/>
</dbReference>
<protein>
    <submittedName>
        <fullName evidence="3">SPOR domain-containing protein</fullName>
    </submittedName>
</protein>
<name>A0ABS7DHT4_9GAMM</name>
<dbReference type="RefSeq" id="WP_219938068.1">
    <property type="nucleotide sequence ID" value="NZ_JAGFNY010000032.1"/>
</dbReference>
<proteinExistence type="predicted"/>
<evidence type="ECO:0000259" key="2">
    <source>
        <dbReference type="PROSITE" id="PS51724"/>
    </source>
</evidence>
<evidence type="ECO:0000256" key="1">
    <source>
        <dbReference type="SAM" id="Phobius"/>
    </source>
</evidence>
<dbReference type="Proteomes" id="UP000731465">
    <property type="component" value="Unassembled WGS sequence"/>
</dbReference>
<dbReference type="PROSITE" id="PS51724">
    <property type="entry name" value="SPOR"/>
    <property type="match status" value="1"/>
</dbReference>
<keyword evidence="1" id="KW-0472">Membrane</keyword>
<evidence type="ECO:0000313" key="4">
    <source>
        <dbReference type="Proteomes" id="UP000731465"/>
    </source>
</evidence>
<dbReference type="InterPro" id="IPR007730">
    <property type="entry name" value="SPOR-like_dom"/>
</dbReference>
<sequence>MAKFIDSVVFFLMKKDENSSIKYKNLAIAISIVVAVLIAVIILFASCSSKTMIKHPADVNSEEVSFEDNNAIAVDPTDENDLVAQSQLLSQNRENINSNELQPIVIEEQSQTNESNNSAASQAEQQIVKEDNIQLPSEVSSHEETNTVFLYCNQYKTQKEASQTKASIAFSLGMMSSIVNKGGYYQLKLGPFGNREEALNIFEQLDNQELVDECTLERKE</sequence>
<gene>
    <name evidence="3" type="ORF">J5V48_08050</name>
</gene>
<keyword evidence="4" id="KW-1185">Reference proteome</keyword>
<organism evidence="3 4">
    <name type="scientific">Succinivibrio faecicola</name>
    <dbReference type="NCBI Taxonomy" id="2820300"/>
    <lineage>
        <taxon>Bacteria</taxon>
        <taxon>Pseudomonadati</taxon>
        <taxon>Pseudomonadota</taxon>
        <taxon>Gammaproteobacteria</taxon>
        <taxon>Aeromonadales</taxon>
        <taxon>Succinivibrionaceae</taxon>
        <taxon>Succinivibrio</taxon>
    </lineage>
</organism>
<keyword evidence="1" id="KW-1133">Transmembrane helix</keyword>
<dbReference type="Pfam" id="PF05036">
    <property type="entry name" value="SPOR"/>
    <property type="match status" value="1"/>
</dbReference>
<reference evidence="3 4" key="1">
    <citation type="submission" date="2021-03" db="EMBL/GenBank/DDBJ databases">
        <title>Succinivibrio sp. nov. isolated from feces of cow.</title>
        <authorList>
            <person name="Choi J.-Y."/>
        </authorList>
    </citation>
    <scope>NUCLEOTIDE SEQUENCE [LARGE SCALE GENOMIC DNA]</scope>
    <source>
        <strain evidence="3 4">AGMB01872</strain>
    </source>
</reference>
<keyword evidence="1" id="KW-0812">Transmembrane</keyword>
<dbReference type="SUPFAM" id="SSF110997">
    <property type="entry name" value="Sporulation related repeat"/>
    <property type="match status" value="1"/>
</dbReference>
<dbReference type="InterPro" id="IPR036680">
    <property type="entry name" value="SPOR-like_sf"/>
</dbReference>
<feature type="domain" description="SPOR" evidence="2">
    <location>
        <begin position="142"/>
        <end position="219"/>
    </location>
</feature>
<accession>A0ABS7DHT4</accession>